<organism evidence="1 2">
    <name type="scientific">Mesobacillus foraminis</name>
    <dbReference type="NCBI Taxonomy" id="279826"/>
    <lineage>
        <taxon>Bacteria</taxon>
        <taxon>Bacillati</taxon>
        <taxon>Bacillota</taxon>
        <taxon>Bacilli</taxon>
        <taxon>Bacillales</taxon>
        <taxon>Bacillaceae</taxon>
        <taxon>Mesobacillus</taxon>
    </lineage>
</organism>
<dbReference type="InterPro" id="IPR036638">
    <property type="entry name" value="HLH_DNA-bd_sf"/>
</dbReference>
<dbReference type="Proteomes" id="UP000295689">
    <property type="component" value="Unassembled WGS sequence"/>
</dbReference>
<gene>
    <name evidence="1" type="ORF">EV146_10154</name>
</gene>
<reference evidence="1 2" key="1">
    <citation type="journal article" date="2015" name="Stand. Genomic Sci.">
        <title>Genomic Encyclopedia of Bacterial and Archaeal Type Strains, Phase III: the genomes of soil and plant-associated and newly described type strains.</title>
        <authorList>
            <person name="Whitman W.B."/>
            <person name="Woyke T."/>
            <person name="Klenk H.P."/>
            <person name="Zhou Y."/>
            <person name="Lilburn T.G."/>
            <person name="Beck B.J."/>
            <person name="De Vos P."/>
            <person name="Vandamme P."/>
            <person name="Eisen J.A."/>
            <person name="Garrity G."/>
            <person name="Hugenholtz P."/>
            <person name="Kyrpides N.C."/>
        </authorList>
    </citation>
    <scope>NUCLEOTIDE SEQUENCE [LARGE SCALE GENOMIC DNA]</scope>
    <source>
        <strain evidence="1 2">CV53</strain>
    </source>
</reference>
<dbReference type="InterPro" id="IPR018540">
    <property type="entry name" value="Spo0E-like"/>
</dbReference>
<dbReference type="RefSeq" id="WP_277873197.1">
    <property type="nucleotide sequence ID" value="NZ_CP033044.1"/>
</dbReference>
<dbReference type="PANTHER" id="PTHR41263:SF1">
    <property type="entry name" value="ASPARTYL-PHOSPHATE PHOSPHATASE YISI"/>
    <property type="match status" value="1"/>
</dbReference>
<keyword evidence="2" id="KW-1185">Reference proteome</keyword>
<dbReference type="GO" id="GO:0043937">
    <property type="term" value="P:regulation of sporulation"/>
    <property type="evidence" value="ECO:0007669"/>
    <property type="project" value="InterPro"/>
</dbReference>
<dbReference type="AlphaFoldDB" id="A0A4R2BKG6"/>
<dbReference type="InterPro" id="IPR037208">
    <property type="entry name" value="Spo0E-like_sf"/>
</dbReference>
<name>A0A4R2BKG6_9BACI</name>
<dbReference type="SUPFAM" id="SSF140500">
    <property type="entry name" value="BAS1536-like"/>
    <property type="match status" value="1"/>
</dbReference>
<protein>
    <submittedName>
        <fullName evidence="1">Spo0E like sporulation regulatory protein</fullName>
    </submittedName>
</protein>
<evidence type="ECO:0000313" key="1">
    <source>
        <dbReference type="EMBL" id="TCN27727.1"/>
    </source>
</evidence>
<dbReference type="Pfam" id="PF09388">
    <property type="entry name" value="SpoOE-like"/>
    <property type="match status" value="1"/>
</dbReference>
<dbReference type="InterPro" id="IPR053028">
    <property type="entry name" value="Spo0E-like_phosphatase"/>
</dbReference>
<dbReference type="Gene3D" id="4.10.280.10">
    <property type="entry name" value="Helix-loop-helix DNA-binding domain"/>
    <property type="match status" value="1"/>
</dbReference>
<accession>A0A4R2BKG6</accession>
<dbReference type="GO" id="GO:0046983">
    <property type="term" value="F:protein dimerization activity"/>
    <property type="evidence" value="ECO:0007669"/>
    <property type="project" value="InterPro"/>
</dbReference>
<comment type="caution">
    <text evidence="1">The sequence shown here is derived from an EMBL/GenBank/DDBJ whole genome shotgun (WGS) entry which is preliminary data.</text>
</comment>
<sequence length="84" mass="10005">MREYNHPLLEQIQKKREEMIAIARETGLSSNETILCSQELDKLIYKYQALVQKDQQRNLSKGILFCNLQWLMYKFNSPMSTYEA</sequence>
<dbReference type="PANTHER" id="PTHR41263">
    <property type="entry name" value="ASPARTYL-PHOSPHATE PHOSPHATASE YISI"/>
    <property type="match status" value="1"/>
</dbReference>
<evidence type="ECO:0000313" key="2">
    <source>
        <dbReference type="Proteomes" id="UP000295689"/>
    </source>
</evidence>
<proteinExistence type="predicted"/>
<dbReference type="EMBL" id="SLVV01000001">
    <property type="protein sequence ID" value="TCN27727.1"/>
    <property type="molecule type" value="Genomic_DNA"/>
</dbReference>